<evidence type="ECO:0000313" key="2">
    <source>
        <dbReference type="EMBL" id="TWU44704.1"/>
    </source>
</evidence>
<dbReference type="EMBL" id="SJPW01000010">
    <property type="protein sequence ID" value="TWU44704.1"/>
    <property type="molecule type" value="Genomic_DNA"/>
</dbReference>
<evidence type="ECO:0000256" key="1">
    <source>
        <dbReference type="SAM" id="MobiDB-lite"/>
    </source>
</evidence>
<feature type="region of interest" description="Disordered" evidence="1">
    <location>
        <begin position="1"/>
        <end position="40"/>
    </location>
</feature>
<evidence type="ECO:0000313" key="3">
    <source>
        <dbReference type="Proteomes" id="UP000318288"/>
    </source>
</evidence>
<name>A0A5C6E844_9BACT</name>
<dbReference type="Proteomes" id="UP000318288">
    <property type="component" value="Unassembled WGS sequence"/>
</dbReference>
<feature type="compositionally biased region" description="Polar residues" evidence="1">
    <location>
        <begin position="22"/>
        <end position="39"/>
    </location>
</feature>
<protein>
    <submittedName>
        <fullName evidence="2">Uncharacterized protein</fullName>
    </submittedName>
</protein>
<reference evidence="2 3" key="1">
    <citation type="submission" date="2019-02" db="EMBL/GenBank/DDBJ databases">
        <title>Deep-cultivation of Planctomycetes and their phenomic and genomic characterization uncovers novel biology.</title>
        <authorList>
            <person name="Wiegand S."/>
            <person name="Jogler M."/>
            <person name="Boedeker C."/>
            <person name="Pinto D."/>
            <person name="Vollmers J."/>
            <person name="Rivas-Marin E."/>
            <person name="Kohn T."/>
            <person name="Peeters S.H."/>
            <person name="Heuer A."/>
            <person name="Rast P."/>
            <person name="Oberbeckmann S."/>
            <person name="Bunk B."/>
            <person name="Jeske O."/>
            <person name="Meyerdierks A."/>
            <person name="Storesund J.E."/>
            <person name="Kallscheuer N."/>
            <person name="Luecker S."/>
            <person name="Lage O.M."/>
            <person name="Pohl T."/>
            <person name="Merkel B.J."/>
            <person name="Hornburger P."/>
            <person name="Mueller R.-W."/>
            <person name="Bruemmer F."/>
            <person name="Labrenz M."/>
            <person name="Spormann A.M."/>
            <person name="Op Den Camp H."/>
            <person name="Overmann J."/>
            <person name="Amann R."/>
            <person name="Jetten M.S.M."/>
            <person name="Mascher T."/>
            <person name="Medema M.H."/>
            <person name="Devos D.P."/>
            <person name="Kaster A.-K."/>
            <person name="Ovreas L."/>
            <person name="Rohde M."/>
            <person name="Galperin M.Y."/>
            <person name="Jogler C."/>
        </authorList>
    </citation>
    <scope>NUCLEOTIDE SEQUENCE [LARGE SCALE GENOMIC DNA]</scope>
    <source>
        <strain evidence="2 3">Poly51</strain>
    </source>
</reference>
<dbReference type="AlphaFoldDB" id="A0A5C6E844"/>
<keyword evidence="3" id="KW-1185">Reference proteome</keyword>
<accession>A0A5C6E844</accession>
<comment type="caution">
    <text evidence="2">The sequence shown here is derived from an EMBL/GenBank/DDBJ whole genome shotgun (WGS) entry which is preliminary data.</text>
</comment>
<organism evidence="2 3">
    <name type="scientific">Rubripirellula tenax</name>
    <dbReference type="NCBI Taxonomy" id="2528015"/>
    <lineage>
        <taxon>Bacteria</taxon>
        <taxon>Pseudomonadati</taxon>
        <taxon>Planctomycetota</taxon>
        <taxon>Planctomycetia</taxon>
        <taxon>Pirellulales</taxon>
        <taxon>Pirellulaceae</taxon>
        <taxon>Rubripirellula</taxon>
    </lineage>
</organism>
<proteinExistence type="predicted"/>
<sequence length="185" mass="20247">MCTLDAPNSEEPPKNPRRTFSAVGSSSNKVFQPTLQSGGMRSGCSGVSLIYDLLGERLPSPGGGGRRDFEKTNDRHSGAWLGYLTAGNREAEELRINRHSRDAALRVQIGDPDAGPEVQNGSSRIANVVEADFPRIRPNPTLGKSAANRDRAEVTLLRTGAISNIERRRHWKQANVRPVEAYKTI</sequence>
<gene>
    <name evidence="2" type="ORF">Poly51_59730</name>
</gene>